<dbReference type="Gene3D" id="1.20.920.30">
    <property type="match status" value="1"/>
</dbReference>
<dbReference type="FunFam" id="1.10.8.710:FF:000001">
    <property type="entry name" value="Dynein axonemal heavy chain 2"/>
    <property type="match status" value="1"/>
</dbReference>
<evidence type="ECO:0000259" key="28">
    <source>
        <dbReference type="Pfam" id="PF17857"/>
    </source>
</evidence>
<comment type="similarity">
    <text evidence="2">Belongs to the dynein heavy chain family.</text>
</comment>
<keyword evidence="3" id="KW-0963">Cytoplasm</keyword>
<evidence type="ECO:0000259" key="25">
    <source>
        <dbReference type="Pfam" id="PF12780"/>
    </source>
</evidence>
<keyword evidence="11" id="KW-0969">Cilium</keyword>
<dbReference type="EMBL" id="OV651825">
    <property type="protein sequence ID" value="CAH1102683.1"/>
    <property type="molecule type" value="Genomic_DNA"/>
</dbReference>
<name>A0A9P0CLB5_9CUCU</name>
<organism evidence="32 33">
    <name type="scientific">Psylliodes chrysocephalus</name>
    <dbReference type="NCBI Taxonomy" id="3402493"/>
    <lineage>
        <taxon>Eukaryota</taxon>
        <taxon>Metazoa</taxon>
        <taxon>Ecdysozoa</taxon>
        <taxon>Arthropoda</taxon>
        <taxon>Hexapoda</taxon>
        <taxon>Insecta</taxon>
        <taxon>Pterygota</taxon>
        <taxon>Neoptera</taxon>
        <taxon>Endopterygota</taxon>
        <taxon>Coleoptera</taxon>
        <taxon>Polyphaga</taxon>
        <taxon>Cucujiformia</taxon>
        <taxon>Chrysomeloidea</taxon>
        <taxon>Chrysomelidae</taxon>
        <taxon>Galerucinae</taxon>
        <taxon>Alticini</taxon>
        <taxon>Psylliodes</taxon>
    </lineage>
</organism>
<dbReference type="Gene3D" id="3.20.180.20">
    <property type="entry name" value="Dynein heavy chain, N-terminal domain 2"/>
    <property type="match status" value="1"/>
</dbReference>
<feature type="domain" description="Dynein heavy chain hydrolytic ATP-binding dynein motor region" evidence="23">
    <location>
        <begin position="1820"/>
        <end position="2146"/>
    </location>
</feature>
<dbReference type="Pfam" id="PF17857">
    <property type="entry name" value="AAA_lid_1"/>
    <property type="match status" value="1"/>
</dbReference>
<dbReference type="InterPro" id="IPR013594">
    <property type="entry name" value="Dynein_heavy_tail"/>
</dbReference>
<evidence type="ECO:0000259" key="22">
    <source>
        <dbReference type="Pfam" id="PF08393"/>
    </source>
</evidence>
<evidence type="ECO:0000313" key="32">
    <source>
        <dbReference type="EMBL" id="CAH1102683.1"/>
    </source>
</evidence>
<keyword evidence="12" id="KW-0505">Motor protein</keyword>
<dbReference type="Gene3D" id="1.10.472.130">
    <property type="match status" value="1"/>
</dbReference>
<dbReference type="FunFam" id="1.20.920.20:FF:000001">
    <property type="entry name" value="dynein heavy chain 2, axonemal"/>
    <property type="match status" value="1"/>
</dbReference>
<dbReference type="FunFam" id="1.10.8.1220:FF:000001">
    <property type="entry name" value="Dynein axonemal heavy chain 5"/>
    <property type="match status" value="1"/>
</dbReference>
<evidence type="ECO:0000256" key="19">
    <source>
        <dbReference type="SAM" id="MobiDB-lite"/>
    </source>
</evidence>
<evidence type="ECO:0000256" key="6">
    <source>
        <dbReference type="ARBA" id="ARBA00022741"/>
    </source>
</evidence>
<dbReference type="Gene3D" id="3.40.50.300">
    <property type="entry name" value="P-loop containing nucleotide triphosphate hydrolases"/>
    <property type="match status" value="5"/>
</dbReference>
<dbReference type="InterPro" id="IPR027417">
    <property type="entry name" value="P-loop_NTPase"/>
</dbReference>
<dbReference type="FunFam" id="1.10.287.2620:FF:000002">
    <property type="entry name" value="Dynein heavy chain 2, axonemal"/>
    <property type="match status" value="1"/>
</dbReference>
<dbReference type="FunFam" id="1.10.8.720:FF:000008">
    <property type="entry name" value="Dynein axonemal heavy chain 2"/>
    <property type="match status" value="1"/>
</dbReference>
<evidence type="ECO:0000259" key="29">
    <source>
        <dbReference type="Pfam" id="PF18198"/>
    </source>
</evidence>
<feature type="coiled-coil region" evidence="18">
    <location>
        <begin position="3292"/>
        <end position="3357"/>
    </location>
</feature>
<dbReference type="InterPro" id="IPR042222">
    <property type="entry name" value="Dynein_2_N"/>
</dbReference>
<dbReference type="Gene3D" id="1.10.8.710">
    <property type="match status" value="1"/>
</dbReference>
<dbReference type="Gene3D" id="3.10.490.20">
    <property type="match status" value="1"/>
</dbReference>
<feature type="domain" description="Dynein heavy chain AAA module D4" evidence="25">
    <location>
        <begin position="2790"/>
        <end position="3067"/>
    </location>
</feature>
<dbReference type="GO" id="GO:0005524">
    <property type="term" value="F:ATP binding"/>
    <property type="evidence" value="ECO:0007669"/>
    <property type="project" value="UniProtKB-KW"/>
</dbReference>
<gene>
    <name evidence="32" type="ORF">PSYICH_LOCUS3650</name>
</gene>
<evidence type="ECO:0000256" key="12">
    <source>
        <dbReference type="ARBA" id="ARBA00023175"/>
    </source>
</evidence>
<dbReference type="InterPro" id="IPR042228">
    <property type="entry name" value="Dynein_linker_3"/>
</dbReference>
<feature type="coiled-coil region" evidence="18">
    <location>
        <begin position="3089"/>
        <end position="3116"/>
    </location>
</feature>
<dbReference type="GO" id="GO:0008569">
    <property type="term" value="F:minus-end-directed microtubule motor activity"/>
    <property type="evidence" value="ECO:0007669"/>
    <property type="project" value="InterPro"/>
</dbReference>
<feature type="domain" description="Dynein heavy chain ATP-binding dynein motor region" evidence="26">
    <location>
        <begin position="3439"/>
        <end position="3660"/>
    </location>
</feature>
<evidence type="ECO:0000256" key="8">
    <source>
        <dbReference type="ARBA" id="ARBA00022846"/>
    </source>
</evidence>
<dbReference type="Gene3D" id="1.10.8.1220">
    <property type="match status" value="1"/>
</dbReference>
<dbReference type="Pfam" id="PF12774">
    <property type="entry name" value="AAA_6"/>
    <property type="match status" value="1"/>
</dbReference>
<dbReference type="CDD" id="cd00009">
    <property type="entry name" value="AAA"/>
    <property type="match status" value="1"/>
</dbReference>
<feature type="domain" description="Dynein heavy chain AAA 5 extension" evidence="27">
    <location>
        <begin position="2311"/>
        <end position="2429"/>
    </location>
</feature>
<evidence type="ECO:0000256" key="4">
    <source>
        <dbReference type="ARBA" id="ARBA00022701"/>
    </source>
</evidence>
<keyword evidence="14" id="KW-0966">Cell projection</keyword>
<dbReference type="Pfam" id="PF18198">
    <property type="entry name" value="AAA_lid_11"/>
    <property type="match status" value="1"/>
</dbReference>
<keyword evidence="13" id="KW-0206">Cytoskeleton</keyword>
<evidence type="ECO:0000259" key="21">
    <source>
        <dbReference type="Pfam" id="PF08385"/>
    </source>
</evidence>
<reference evidence="32" key="1">
    <citation type="submission" date="2022-01" db="EMBL/GenBank/DDBJ databases">
        <authorList>
            <person name="King R."/>
        </authorList>
    </citation>
    <scope>NUCLEOTIDE SEQUENCE</scope>
</reference>
<evidence type="ECO:0000259" key="30">
    <source>
        <dbReference type="Pfam" id="PF18199"/>
    </source>
</evidence>
<keyword evidence="7" id="KW-0067">ATP-binding</keyword>
<dbReference type="Gene3D" id="1.20.140.100">
    <property type="entry name" value="Dynein heavy chain, N-terminal domain 2"/>
    <property type="match status" value="1"/>
</dbReference>
<dbReference type="InterPro" id="IPR041589">
    <property type="entry name" value="DNAH3_AAA_lid_1"/>
</dbReference>
<protein>
    <recommendedName>
        <fullName evidence="17">Dynein-1, subspecies f</fullName>
    </recommendedName>
</protein>
<feature type="domain" description="Dynein heavy chain C-terminal" evidence="30">
    <location>
        <begin position="4198"/>
        <end position="4495"/>
    </location>
</feature>
<evidence type="ECO:0000256" key="2">
    <source>
        <dbReference type="ARBA" id="ARBA00008887"/>
    </source>
</evidence>
<feature type="domain" description="Dynein heavy chain tail" evidence="21">
    <location>
        <begin position="217"/>
        <end position="784"/>
    </location>
</feature>
<dbReference type="InterPro" id="IPR024743">
    <property type="entry name" value="Dynein_HC_stalk"/>
</dbReference>
<evidence type="ECO:0000259" key="27">
    <source>
        <dbReference type="Pfam" id="PF17852"/>
    </source>
</evidence>
<dbReference type="Proteomes" id="UP001153636">
    <property type="component" value="Chromosome 13"/>
</dbReference>
<dbReference type="FunFam" id="1.20.920.30:FF:000005">
    <property type="entry name" value="Dynein, axonemal, heavy chain 2"/>
    <property type="match status" value="1"/>
</dbReference>
<evidence type="ECO:0000313" key="33">
    <source>
        <dbReference type="Proteomes" id="UP001153636"/>
    </source>
</evidence>
<dbReference type="InterPro" id="IPR042219">
    <property type="entry name" value="AAA_lid_11_sf"/>
</dbReference>
<feature type="domain" description="Dynein heavy chain linker" evidence="22">
    <location>
        <begin position="1274"/>
        <end position="1681"/>
    </location>
</feature>
<dbReference type="Gene3D" id="6.10.140.1060">
    <property type="match status" value="1"/>
</dbReference>
<dbReference type="GO" id="GO:0097729">
    <property type="term" value="C:9+2 motile cilium"/>
    <property type="evidence" value="ECO:0007669"/>
    <property type="project" value="UniProtKB-ARBA"/>
</dbReference>
<dbReference type="GO" id="GO:0051959">
    <property type="term" value="F:dynein light intermediate chain binding"/>
    <property type="evidence" value="ECO:0007669"/>
    <property type="project" value="InterPro"/>
</dbReference>
<dbReference type="InterPro" id="IPR043157">
    <property type="entry name" value="Dynein_AAA1S"/>
</dbReference>
<dbReference type="SUPFAM" id="SSF52540">
    <property type="entry name" value="P-loop containing nucleoside triphosphate hydrolases"/>
    <property type="match status" value="4"/>
</dbReference>
<dbReference type="Pfam" id="PF25007">
    <property type="entry name" value="DYH2-5-8_CC"/>
    <property type="match status" value="1"/>
</dbReference>
<evidence type="ECO:0000256" key="11">
    <source>
        <dbReference type="ARBA" id="ARBA00023069"/>
    </source>
</evidence>
<dbReference type="InterPro" id="IPR035699">
    <property type="entry name" value="AAA_6"/>
</dbReference>
<feature type="domain" description="Dynein heavy chain 3 AAA+ lid" evidence="28">
    <location>
        <begin position="2649"/>
        <end position="2736"/>
    </location>
</feature>
<feature type="domain" description="Dynein heavy chain region D6 P-loop" evidence="20">
    <location>
        <begin position="3907"/>
        <end position="4020"/>
    </location>
</feature>
<dbReference type="FunFam" id="3.40.50.300:FF:000044">
    <property type="entry name" value="Dynein heavy chain 5, axonemal"/>
    <property type="match status" value="1"/>
</dbReference>
<keyword evidence="33" id="KW-1185">Reference proteome</keyword>
<dbReference type="Pfam" id="PF08393">
    <property type="entry name" value="DHC_N2"/>
    <property type="match status" value="1"/>
</dbReference>
<dbReference type="Pfam" id="PF03028">
    <property type="entry name" value="Dynein_heavy"/>
    <property type="match status" value="1"/>
</dbReference>
<evidence type="ECO:0000259" key="20">
    <source>
        <dbReference type="Pfam" id="PF03028"/>
    </source>
</evidence>
<evidence type="ECO:0000256" key="18">
    <source>
        <dbReference type="SAM" id="Coils"/>
    </source>
</evidence>
<dbReference type="Pfam" id="PF17852">
    <property type="entry name" value="Dynein_AAA_lid"/>
    <property type="match status" value="1"/>
</dbReference>
<comment type="function">
    <text evidence="15">Force generating protein of eukaryotic cilia and flagella. Produces force towards the minus ends of microtubules. Dynein has ATPase activity; the force-producing power stroke is thought to occur on release of ADP. Required for assembly of the I1 inner arm complex and its targeting to the appropriate axoneme location. Also required for phototaxis.</text>
</comment>
<evidence type="ECO:0000256" key="10">
    <source>
        <dbReference type="ARBA" id="ARBA00023054"/>
    </source>
</evidence>
<evidence type="ECO:0000259" key="23">
    <source>
        <dbReference type="Pfam" id="PF12774"/>
    </source>
</evidence>
<evidence type="ECO:0000256" key="5">
    <source>
        <dbReference type="ARBA" id="ARBA00022737"/>
    </source>
</evidence>
<evidence type="ECO:0000256" key="14">
    <source>
        <dbReference type="ARBA" id="ARBA00023273"/>
    </source>
</evidence>
<dbReference type="Pfam" id="PF18199">
    <property type="entry name" value="Dynein_C"/>
    <property type="match status" value="1"/>
</dbReference>
<dbReference type="InterPro" id="IPR043160">
    <property type="entry name" value="Dynein_C_barrel"/>
</dbReference>
<dbReference type="Pfam" id="PF12777">
    <property type="entry name" value="MT"/>
    <property type="match status" value="1"/>
</dbReference>
<dbReference type="InterPro" id="IPR041658">
    <property type="entry name" value="AAA_lid_11"/>
</dbReference>
<dbReference type="FunFam" id="3.40.50.300:FF:000153">
    <property type="entry name" value="Dynein axonemal heavy chain 1"/>
    <property type="match status" value="1"/>
</dbReference>
<proteinExistence type="inferred from homology"/>
<keyword evidence="5" id="KW-0677">Repeat</keyword>
<evidence type="ECO:0000256" key="3">
    <source>
        <dbReference type="ARBA" id="ARBA00022490"/>
    </source>
</evidence>
<dbReference type="FunFam" id="3.10.490.20:FF:000008">
    <property type="entry name" value="dynein heavy chain 2, axonemal"/>
    <property type="match status" value="1"/>
</dbReference>
<evidence type="ECO:0000256" key="1">
    <source>
        <dbReference type="ARBA" id="ARBA00004611"/>
    </source>
</evidence>
<dbReference type="InterPro" id="IPR041466">
    <property type="entry name" value="Dynein_AAA5_ext"/>
</dbReference>
<keyword evidence="6" id="KW-0547">Nucleotide-binding</keyword>
<keyword evidence="8" id="KW-0282">Flagellum</keyword>
<dbReference type="PANTHER" id="PTHR22878">
    <property type="entry name" value="DYNEIN HEAVY CHAIN 6, AXONEMAL-LIKE-RELATED"/>
    <property type="match status" value="1"/>
</dbReference>
<evidence type="ECO:0000256" key="15">
    <source>
        <dbReference type="ARBA" id="ARBA00054075"/>
    </source>
</evidence>
<keyword evidence="9" id="KW-0243">Dynein</keyword>
<dbReference type="GO" id="GO:0036156">
    <property type="term" value="C:inner dynein arm"/>
    <property type="evidence" value="ECO:0007669"/>
    <property type="project" value="UniProtKB-ARBA"/>
</dbReference>
<dbReference type="FunFam" id="1.20.1270.280:FF:000007">
    <property type="entry name" value="dynein heavy chain 2, axonemal"/>
    <property type="match status" value="1"/>
</dbReference>
<sequence>MSSPSPGPLYGEEKDSLFSSEEADDLTLFEVAEERSEDRLIDYSEKDLNTLVSYVKDITCLYGLQKSDWTKTNEAVIKHWFRDVTLPVLSIYFVDINLQCTIGLPDGPYQIDLMYFMREQSEAFTVTDFHDKVLFGNVSDDIDGTMLMIVRDIYGPMLLCNEKWPDSVKNEFCQNLQMFLARVTDLHYKLYGLTVLYVPQEVILIPLNEASGDKELIKRLEGIVVYWTKQIRVGLQDQDQFTPEDLLCPKDEFEFWKYRYENLLGLDYQLSNEGILHICDILQSVQSTYVRQFKTFAGEIVKNIEESKSNIEYLNILVEPCQTLFEITDPRSMPDKIPKIIQLIRYLWLESPYYNTKEKITQLFRALSNQVILQCKKFIDLNIVFKNKETRRAIAMFQNCIDALMEYIRVYILISKSHETCSDVPWNLDRGPIFNHVDSFIKRCNDMIEVCEVMICFGRYDETEQIPKPMFGGSKGEDFDKWAERIEAMFHEALADIEVVSYRILEVTASQWYDDILKFRTRLKDIEVVIENLTNAVFESVANVEEGIEALAALHNYTKRKTLLTLFEGKTTSVYRMFREEILEAKQDLQTEAEIHPNLTPYYAGRAHMIRMKKNRLRMLRALFQEAGWMMPCSIGKDIFAQFEKLFKSIDDSILNLYRKWVDTIGEDVNSRLNRPLMCRSKTHPGLLECNIDKSVLDIFHEANYWSFLKYEVPMYLKNIYSKQETIKLMYECVLNVVLNYNKIITSLSDEERVLFKPLILVVEKKIAPGLSRLTWSADIGDEYTTDCFNNTAELQTFLDDYKACNMKILAISEKICDTPMIVLKANYAYDSQELVEELTDSMGNSVNQFIEWYQEIAEFMILVFEGFEANIGNMATEWMRYVNNFDTLIEEALRVTCRNTLSIMYEALHGDGTTEPNPIIKLSANLTENRIKFKPSLAEVAALVSNVHKGLVNALKVLPRLNDKFRIEGSETYKSYSEIMSEDLKCQELQVLLNQEVKVNVDKIKEYMKNWEPFRDLWEVDKDKFIVRYEKEDPSAMLFDSNIARYTEMANNVNIQETVSAVHFTQINCADLKQSIIANCLEWQEKMCALLQRMTEMKIKDFYSYTKTSAEEIMKEPTSLEEMQNAINLFELLKEEIAYREEIFPAIREQILTLDKYNVPVSEHLRILEKNIPTEWGAYLEVLESAEKMIEFSKEQFKSGLLEKAELSRKNAAEVFDTFMRNGPFSSEVTAKEAWAFLNEMRNKLNVMREQDEDLRDDLAIFGLSFGDNMDLSRLDAELTALEIVWNLVNDWDESWNSWKTGGFWTIETPQMEDIAQVLFRRLTKLSRELKEKNWTVIDDTRAIVDSFRRTLPLIADLKNPAMRPRHWDRVRQIVEIDFDENSEDFNLEVVYALQLHKFAEEVNEISYAATMELQIEKGLAAIGAVWETMKFEMTPYRERQLYRIKSTEECFQALEENIMALSIMRSTRFVEPFAKEVDQWELALSYIMETLEAGMAVQREWLYLENIMYGEDIRKQLPKETEDFDQITDSWREISTRLYVAKSALSATHFKPPPYLLNKLNKMFDQLDLLQRALEKYLETKRHIFPRFYFVSNDDILEILGNSKKPELVQQHLKKLFDNVVKVKLERNVGIKKSEALGMYSDDGEYMEFVRLILIEGPSEQWLCKIENAMKLILKTSFKPCRAELKKMLNKRDKWLMAHCGQLCNACSLMQWTSDCTRALVHSKILESKKPLKKLRRKQNGVLGKLSELSRKELNKLCRLKTNALITIEIHSRDVIDRLYRANCRDTNAFEWFSQLRFYWDRDIEDCVIRQTNTYFNYGYEYNGNSGRLVITPLTDRCYITLTTALHLYRGGSPKGPAGTGKTETVKDLGKAMGMWVIVNNCSEGLDFKSMGKCFSGLAQTGAWGCFDEFNRINIEVLSVVAQQILCVLSAVSQKAKFFVFEGIEIKLRLTVGVFITMNPGYAGRTELPDNLKSMFRPISMMVPDSGIIAENILFSDGFTNTKVLAKKVFTLYRLAVQQLSKQDHYDFGLRSMVALLRYAGRKRRMMPNLPEEQMVYLAMRDMNVARLTFDDLPLFNGIMSDIFPGVCLPVVDYIDMNLAITEFMEENNYQPFAKGMTKIIQLYETKNSRHSVMILGNTCTAKTVTWKTLKGAMKKLNALNKPGYQNVHIFPLNPKALNLAELYGEYNLTTNEWLDGVISAVMRKTCADEAPDEKWILFDGPVDAVWIENMNSVMDDNKVLTLINSDRITMPEQVSLLFEVGDLAVASPATVSRCGMVYNDYKDMGWGPYVTSWINSKQEFGERYTQRMNDLFQLYLPPLLEFKHLNCEEKVECSELNLVMSCCKLLNIYMTKKYGVNPLNEEKFDDASKNWFLFCLMWSVCCTTDEDGRKKLDSFIREKETVFPVKDTIYEYFVDPQTYNFMSWAEKLPYGWKYETGSPFYKITVPTVDTVRYDFLVRGLLKSGAAVLMTGPVGTGKTSVAQSALFSLDQAKYALLHINMSAQTSSNNLQDSIESRVEKRTKGHFAPPRGKKLVAFLDDMNMPAKETYGSQPPLELLRQWMDYTFWYDRLKQTKKYIENMLIMGAMGPPGGGRNVITERLQSCFNLINMTFPEDETLSRIFGTMLSQHVQDFDEVAKLVSREVTEATIDLYKAVSAKMLPTPAKIHYLFNLRDISRVFQGMLRSHKDYQNDKASMLRLWVHESFRVFSDRLIDDLDRDWFTHQINAQLVTHFDSPLNSLYANREVLIFADFVNPWGVYEEHSVLAGLKAFLETALDEYNNTPGNVTMDLVLFKDAIDHICRIVRVISQPRGNVLLIGIGGSGRQSLSRLGSYICEYGNFQITVSKNYKVTEFKEDLKVLYTLAGVSLKPQSFIFVDNQIMDESFLEIINNMLSSGEIANLYKSDEFEDIKSKLEVPLKKAGIITTNDAVYEFLISRVRASLHIVLCMSPIGEAFRNRLRQYPALINFTTIDWFREWPKQALLEVANKYISTVNFVETITGEERPQRDSLPGLSREQIQKNTAMVFSIIHDSVVQYSKKMLNELKRHNYVTPTNYLELVAGYKQMLANKRNEVGSQANKLRNGLFKIDDCKEKVKLMSIELEDAQVQVEAFQQQCDEYLVVIMVQRKEADEQQKEVAKASIRIGEEAIECNKMAELAQADLEAAMPALQEAVNALDSLSKKDVTEMKSYVTPPQKVKMVMEAVNILLGMDPSWDTAKKNLGGMSFLQDLKDFDKNNIEEKTLKKIAVYTSNEEFVAEKVGQVSAAAKSLCLWVIAIEKYARVWKVVGPKKAKLEETLNELQDKQNQLLSAQQQVADLNAYVQKLQQEYEDKLQQKEDLNQKARMLELKLERAATLVECLSGERERWGETVKVLDSNYEYLPGDCLLATAFISYVGPFLSNYREELSELWKEECLEANIVFSNDFNVVTFLVDPNTVREWNTQGLPGDNFSTENGIIVAVGTRWPLVIDPQCQAMKWIKAKEAKNNLQVIDLRTPAYMLIVERAIQSGWPVLLQNIAESIEPSLDPVLSKAIMKSGGQTLIKLEEKLISYDERFKFFITTKLNNPHYPPEICTKATLVNFAVKESGLEGQLLGIVVRKEKPQLEEQKDDLVATISRGKRTLIELENELLRLLNESEGSLLDSVELYDTLQDSKATSETVKISLEIAEKTEIQIDYAREGYRSSATRASILFFVLNDMGQIDPMYQFALDSYILLFIQSIIKSPKSIDLLERISMLNDYHTYAVYKNTCRALFEQHKLLFSFHMCMKILKGQGKILPAEYNFLLKGGVVLDRTFQRENPCPNWMSELAWDNITELEKLPGFKGVSDTFEQYQRDWYNWYIHTEPETLPLIGDWDAVCNEFQKMLFIRSLRQDRVQFAISSFIVNQLGPQFVEPPVLDIRAVLEESLPETPLIFVLSPGVDPTASLLNLAESTKMMSRFQSISLGQGQAPVATKLIQIGSKEGHWIFLANCHLSLSWMPKLDKIIELLQGGHIHPLFRVWLSSSPNPEFPISILQTGIKMTTEPPKGLKANLKRLYQLITEDQFTTCQFPEKYKKLLFALCFFHAILLERKKFQQLGWNVVYSFNDSDFQVSENLLTIYLNEYQVTPWDALKYLIAGVNYGGHVTDDWDRRLLLTYINQYFCEEAVYTHHFRLSSLATYYIPRDGSIQSYLDYITLLPNTDRPEAFGQHPNADITSLINESRMLFQTLMSLEVQSTATGDQTKEQRVADLAKDILEKVPRVMDYEGTEKMMGFYKCPLDVILLQEMQRYNVLLSDIETGLVELQKGILGVAVMSAELEEIFDCLNDGRVPPTWLKAYSSLKLLGSWTRDLIARIQHFSDWAATHIQPLFFWLAAYTFPTGFLTAVLQTTARAQEIPIDTLGWEFTVMAGEEKDIQEPPENGVYIKDTYLEGAGWDRKHGMLIEPQPMQLVSPMPLIHFKPVEQLKKKTKGLYSCPCYYYPVRTGSQFRPSFVVAVDLKSGNESSDFWIKRGTALVLSLAN</sequence>
<dbReference type="Pfam" id="PF12780">
    <property type="entry name" value="AAA_8"/>
    <property type="match status" value="1"/>
</dbReference>
<dbReference type="Pfam" id="PF12775">
    <property type="entry name" value="AAA_7"/>
    <property type="match status" value="1"/>
</dbReference>
<dbReference type="FunFam" id="3.40.50.300:FF:000049">
    <property type="entry name" value="Dynein, axonemal, heavy chain 5"/>
    <property type="match status" value="1"/>
</dbReference>
<dbReference type="Gene3D" id="1.10.287.2620">
    <property type="match status" value="1"/>
</dbReference>
<dbReference type="GO" id="GO:0005874">
    <property type="term" value="C:microtubule"/>
    <property type="evidence" value="ECO:0007669"/>
    <property type="project" value="UniProtKB-KW"/>
</dbReference>
<feature type="domain" description="Dynein axonemal heavy chain 2/5/8 coiled-coil" evidence="31">
    <location>
        <begin position="1087"/>
        <end position="1203"/>
    </location>
</feature>
<dbReference type="FunFam" id="1.20.140.100:FF:000006">
    <property type="entry name" value="dynein heavy chain 2, axonemal"/>
    <property type="match status" value="1"/>
</dbReference>
<dbReference type="Pfam" id="PF08385">
    <property type="entry name" value="DHC_N1"/>
    <property type="match status" value="1"/>
</dbReference>
<dbReference type="FunFam" id="3.40.50.300:FF:002141">
    <property type="entry name" value="Dynein heavy chain"/>
    <property type="match status" value="1"/>
</dbReference>
<dbReference type="Gene3D" id="1.20.920.20">
    <property type="match status" value="1"/>
</dbReference>
<evidence type="ECO:0000256" key="9">
    <source>
        <dbReference type="ARBA" id="ARBA00023017"/>
    </source>
</evidence>
<dbReference type="PANTHER" id="PTHR22878:SF68">
    <property type="entry name" value="DYNEIN HEAVY CHAIN 6, AXONEMAL-LIKE"/>
    <property type="match status" value="1"/>
</dbReference>
<comment type="subcellular location">
    <subcellularLocation>
        <location evidence="1">Cytoplasm</location>
        <location evidence="1">Cytoskeleton</location>
        <location evidence="1">Flagellum axoneme</location>
    </subcellularLocation>
</comment>
<dbReference type="InterPro" id="IPR056759">
    <property type="entry name" value="DYH2-5-8_CC"/>
</dbReference>
<dbReference type="InterPro" id="IPR024317">
    <property type="entry name" value="Dynein_heavy_chain_D4_dom"/>
</dbReference>
<dbReference type="Gene3D" id="1.10.8.720">
    <property type="entry name" value="Region D6 of dynein motor"/>
    <property type="match status" value="1"/>
</dbReference>
<feature type="region of interest" description="Disordered" evidence="19">
    <location>
        <begin position="1"/>
        <end position="22"/>
    </location>
</feature>
<evidence type="ECO:0000256" key="13">
    <source>
        <dbReference type="ARBA" id="ARBA00023212"/>
    </source>
</evidence>
<comment type="subunit">
    <text evidence="16">The I1 inner arm complex (also known as the f dynein complex) is a two-headed isoform composed of two heavy chains (1-alpha and 1-beta), three intermediate chains and three light chains. I1 occupies a specific position proximal to the first radial spoke and repeats every 96 nm along the length of the axoneme.</text>
</comment>
<keyword evidence="4" id="KW-0493">Microtubule</keyword>
<dbReference type="OrthoDB" id="447173at2759"/>
<feature type="domain" description="Dynein heavy chain coiled coil stalk" evidence="24">
    <location>
        <begin position="3081"/>
        <end position="3409"/>
    </location>
</feature>
<dbReference type="InterPro" id="IPR004273">
    <property type="entry name" value="Dynein_heavy_D6_P-loop"/>
</dbReference>
<dbReference type="InterPro" id="IPR035706">
    <property type="entry name" value="AAA_9"/>
</dbReference>
<dbReference type="InterPro" id="IPR013602">
    <property type="entry name" value="Dynein_heavy_linker"/>
</dbReference>
<dbReference type="Gene3D" id="1.20.1270.280">
    <property type="match status" value="1"/>
</dbReference>
<evidence type="ECO:0000256" key="16">
    <source>
        <dbReference type="ARBA" id="ARBA00063032"/>
    </source>
</evidence>
<dbReference type="FunFam" id="1.20.58.1120:FF:000001">
    <property type="entry name" value="dynein heavy chain 2, axonemal"/>
    <property type="match status" value="1"/>
</dbReference>
<accession>A0A9P0CLB5</accession>
<evidence type="ECO:0000259" key="26">
    <source>
        <dbReference type="Pfam" id="PF12781"/>
    </source>
</evidence>
<feature type="domain" description="Dynein heavy chain AAA lid" evidence="29">
    <location>
        <begin position="4052"/>
        <end position="4191"/>
    </location>
</feature>
<evidence type="ECO:0000256" key="7">
    <source>
        <dbReference type="ARBA" id="ARBA00022840"/>
    </source>
</evidence>
<evidence type="ECO:0000256" key="17">
    <source>
        <dbReference type="ARBA" id="ARBA00077719"/>
    </source>
</evidence>
<evidence type="ECO:0000259" key="31">
    <source>
        <dbReference type="Pfam" id="PF25007"/>
    </source>
</evidence>
<evidence type="ECO:0000259" key="24">
    <source>
        <dbReference type="Pfam" id="PF12777"/>
    </source>
</evidence>
<dbReference type="Gene3D" id="1.20.58.1120">
    <property type="match status" value="1"/>
</dbReference>
<dbReference type="GO" id="GO:0060294">
    <property type="term" value="P:cilium movement involved in cell motility"/>
    <property type="evidence" value="ECO:0007669"/>
    <property type="project" value="UniProtKB-ARBA"/>
</dbReference>
<dbReference type="GO" id="GO:0008017">
    <property type="term" value="F:microtubule binding"/>
    <property type="evidence" value="ECO:0007669"/>
    <property type="project" value="UniProtKB-ARBA"/>
</dbReference>
<dbReference type="GO" id="GO:0036159">
    <property type="term" value="P:inner dynein arm assembly"/>
    <property type="evidence" value="ECO:0007669"/>
    <property type="project" value="UniProtKB-ARBA"/>
</dbReference>
<dbReference type="Pfam" id="PF12781">
    <property type="entry name" value="AAA_9"/>
    <property type="match status" value="1"/>
</dbReference>
<keyword evidence="10 18" id="KW-0175">Coiled coil</keyword>
<dbReference type="GO" id="GO:0045505">
    <property type="term" value="F:dynein intermediate chain binding"/>
    <property type="evidence" value="ECO:0007669"/>
    <property type="project" value="InterPro"/>
</dbReference>
<dbReference type="FunFam" id="3.20.180.20:FF:000001">
    <property type="entry name" value="Dynein axonemal heavy chain 5"/>
    <property type="match status" value="1"/>
</dbReference>
<dbReference type="InterPro" id="IPR041228">
    <property type="entry name" value="Dynein_C"/>
</dbReference>
<dbReference type="InterPro" id="IPR026983">
    <property type="entry name" value="DHC"/>
</dbReference>